<sequence length="244" mass="27439">MEIRWFKGADCVYLYQNGQVTEGRGYEGRVSVVTDDLQRGNVSLNLRDAQRSDSGEYRCEITDGEKKVENNGVYLHVSGSFKVPQTRPVNVHVGEIVTLQCYLTPRTSAVTMEIRWFKGADCVYLYQNGQVTEGRGYEGRVSVITDDLQRGNVSLNLRDAQRSDSGEYRCEITRGTNKLESDGVHLRVTDFKLVCKSGTIWHSVGDDVTLSCFSSSSLLKPVLFPWRSGGLKVQTVFTCIRMVR</sequence>
<dbReference type="SMART" id="SM00406">
    <property type="entry name" value="IGv"/>
    <property type="match status" value="1"/>
</dbReference>
<dbReference type="PANTHER" id="PTHR24100">
    <property type="entry name" value="BUTYROPHILIN"/>
    <property type="match status" value="1"/>
</dbReference>
<keyword evidence="5" id="KW-0325">Glycoprotein</keyword>
<dbReference type="GO" id="GO:0050852">
    <property type="term" value="P:T cell receptor signaling pathway"/>
    <property type="evidence" value="ECO:0007669"/>
    <property type="project" value="TreeGrafter"/>
</dbReference>
<dbReference type="InterPro" id="IPR050504">
    <property type="entry name" value="IgSF_BTN/MOG"/>
</dbReference>
<feature type="domain" description="Ig-like" evidence="7">
    <location>
        <begin position="84"/>
        <end position="180"/>
    </location>
</feature>
<dbReference type="SUPFAM" id="SSF48726">
    <property type="entry name" value="Immunoglobulin"/>
    <property type="match status" value="2"/>
</dbReference>
<evidence type="ECO:0000313" key="9">
    <source>
        <dbReference type="Proteomes" id="UP000018467"/>
    </source>
</evidence>
<dbReference type="InterPro" id="IPR003599">
    <property type="entry name" value="Ig_sub"/>
</dbReference>
<reference evidence="8" key="4">
    <citation type="submission" date="2025-09" db="UniProtKB">
        <authorList>
            <consortium name="Ensembl"/>
        </authorList>
    </citation>
    <scope>IDENTIFICATION</scope>
</reference>
<dbReference type="GO" id="GO:0009897">
    <property type="term" value="C:external side of plasma membrane"/>
    <property type="evidence" value="ECO:0007669"/>
    <property type="project" value="TreeGrafter"/>
</dbReference>
<dbReference type="InterPro" id="IPR013783">
    <property type="entry name" value="Ig-like_fold"/>
</dbReference>
<proteinExistence type="predicted"/>
<evidence type="ECO:0000256" key="3">
    <source>
        <dbReference type="ARBA" id="ARBA00023136"/>
    </source>
</evidence>
<evidence type="ECO:0000256" key="4">
    <source>
        <dbReference type="ARBA" id="ARBA00023157"/>
    </source>
</evidence>
<dbReference type="Gene3D" id="2.60.40.10">
    <property type="entry name" value="Immunoglobulins"/>
    <property type="match status" value="2"/>
</dbReference>
<keyword evidence="4" id="KW-1015">Disulfide bond</keyword>
<dbReference type="InterPro" id="IPR007110">
    <property type="entry name" value="Ig-like_dom"/>
</dbReference>
<dbReference type="InterPro" id="IPR036179">
    <property type="entry name" value="Ig-like_dom_sf"/>
</dbReference>
<evidence type="ECO:0000256" key="1">
    <source>
        <dbReference type="ARBA" id="ARBA00004370"/>
    </source>
</evidence>
<evidence type="ECO:0000256" key="6">
    <source>
        <dbReference type="ARBA" id="ARBA00023319"/>
    </source>
</evidence>
<dbReference type="InterPro" id="IPR013106">
    <property type="entry name" value="Ig_V-set"/>
</dbReference>
<dbReference type="GO" id="GO:0005102">
    <property type="term" value="F:signaling receptor binding"/>
    <property type="evidence" value="ECO:0007669"/>
    <property type="project" value="TreeGrafter"/>
</dbReference>
<evidence type="ECO:0000256" key="2">
    <source>
        <dbReference type="ARBA" id="ARBA00022729"/>
    </source>
</evidence>
<dbReference type="Pfam" id="PF07686">
    <property type="entry name" value="V-set"/>
    <property type="match status" value="2"/>
</dbReference>
<feature type="domain" description="Ig-like" evidence="7">
    <location>
        <begin position="1"/>
        <end position="69"/>
    </location>
</feature>
<dbReference type="GO" id="GO:1903037">
    <property type="term" value="P:regulation of leukocyte cell-cell adhesion"/>
    <property type="evidence" value="ECO:0007669"/>
    <property type="project" value="UniProtKB-ARBA"/>
</dbReference>
<dbReference type="PROSITE" id="PS50835">
    <property type="entry name" value="IG_LIKE"/>
    <property type="match status" value="2"/>
</dbReference>
<dbReference type="AlphaFoldDB" id="A0A3B1JYT8"/>
<evidence type="ECO:0000259" key="7">
    <source>
        <dbReference type="PROSITE" id="PS50835"/>
    </source>
</evidence>
<keyword evidence="2" id="KW-0732">Signal</keyword>
<dbReference type="Bgee" id="ENSAMXG00000030196">
    <property type="expression patterns" value="Expressed in zone of skin"/>
</dbReference>
<evidence type="ECO:0000256" key="5">
    <source>
        <dbReference type="ARBA" id="ARBA00023180"/>
    </source>
</evidence>
<keyword evidence="6" id="KW-0393">Immunoglobulin domain</keyword>
<dbReference type="GeneTree" id="ENSGT01120000271914"/>
<organism evidence="8 9">
    <name type="scientific">Astyanax mexicanus</name>
    <name type="common">Blind cave fish</name>
    <name type="synonym">Astyanax fasciatus mexicanus</name>
    <dbReference type="NCBI Taxonomy" id="7994"/>
    <lineage>
        <taxon>Eukaryota</taxon>
        <taxon>Metazoa</taxon>
        <taxon>Chordata</taxon>
        <taxon>Craniata</taxon>
        <taxon>Vertebrata</taxon>
        <taxon>Euteleostomi</taxon>
        <taxon>Actinopterygii</taxon>
        <taxon>Neopterygii</taxon>
        <taxon>Teleostei</taxon>
        <taxon>Ostariophysi</taxon>
        <taxon>Characiformes</taxon>
        <taxon>Characoidei</taxon>
        <taxon>Acestrorhamphidae</taxon>
        <taxon>Acestrorhamphinae</taxon>
        <taxon>Astyanax</taxon>
    </lineage>
</organism>
<comment type="subcellular location">
    <subcellularLocation>
        <location evidence="1">Membrane</location>
    </subcellularLocation>
</comment>
<reference evidence="9" key="2">
    <citation type="journal article" date="2014" name="Nat. Commun.">
        <title>The cavefish genome reveals candidate genes for eye loss.</title>
        <authorList>
            <person name="McGaugh S.E."/>
            <person name="Gross J.B."/>
            <person name="Aken B."/>
            <person name="Blin M."/>
            <person name="Borowsky R."/>
            <person name="Chalopin D."/>
            <person name="Hinaux H."/>
            <person name="Jeffery W.R."/>
            <person name="Keene A."/>
            <person name="Ma L."/>
            <person name="Minx P."/>
            <person name="Murphy D."/>
            <person name="O'Quin K.E."/>
            <person name="Retaux S."/>
            <person name="Rohner N."/>
            <person name="Searle S.M."/>
            <person name="Stahl B.A."/>
            <person name="Tabin C."/>
            <person name="Volff J.N."/>
            <person name="Yoshizawa M."/>
            <person name="Warren W.C."/>
        </authorList>
    </citation>
    <scope>NUCLEOTIDE SEQUENCE [LARGE SCALE GENOMIC DNA]</scope>
    <source>
        <strain evidence="9">female</strain>
    </source>
</reference>
<reference evidence="8" key="3">
    <citation type="submission" date="2025-08" db="UniProtKB">
        <authorList>
            <consortium name="Ensembl"/>
        </authorList>
    </citation>
    <scope>IDENTIFICATION</scope>
</reference>
<dbReference type="Ensembl" id="ENSAMXT00000049644.1">
    <property type="protein sequence ID" value="ENSAMXP00000046534.1"/>
    <property type="gene ID" value="ENSAMXG00000030196.1"/>
</dbReference>
<protein>
    <recommendedName>
        <fullName evidence="7">Ig-like domain-containing protein</fullName>
    </recommendedName>
</protein>
<name>A0A3B1JYT8_ASTMX</name>
<dbReference type="FunFam" id="2.60.40.10:FF:000142">
    <property type="entry name" value="V-set domain-containing T-cell activation inhibitor 1"/>
    <property type="match status" value="1"/>
</dbReference>
<keyword evidence="9" id="KW-1185">Reference proteome</keyword>
<dbReference type="InParanoid" id="A0A3B1JYT8"/>
<keyword evidence="3" id="KW-0472">Membrane</keyword>
<accession>A0A3B1JYT8</accession>
<reference evidence="9" key="1">
    <citation type="submission" date="2013-03" db="EMBL/GenBank/DDBJ databases">
        <authorList>
            <person name="Jeffery W."/>
            <person name="Warren W."/>
            <person name="Wilson R.K."/>
        </authorList>
    </citation>
    <scope>NUCLEOTIDE SEQUENCE</scope>
    <source>
        <strain evidence="9">female</strain>
    </source>
</reference>
<dbReference type="GO" id="GO:0050863">
    <property type="term" value="P:regulation of T cell activation"/>
    <property type="evidence" value="ECO:0007669"/>
    <property type="project" value="UniProtKB-ARBA"/>
</dbReference>
<dbReference type="Proteomes" id="UP000018467">
    <property type="component" value="Unassembled WGS sequence"/>
</dbReference>
<dbReference type="GO" id="GO:0001817">
    <property type="term" value="P:regulation of cytokine production"/>
    <property type="evidence" value="ECO:0007669"/>
    <property type="project" value="TreeGrafter"/>
</dbReference>
<dbReference type="SMART" id="SM00409">
    <property type="entry name" value="IG"/>
    <property type="match status" value="2"/>
</dbReference>
<dbReference type="PANTHER" id="PTHR24100:SF130">
    <property type="entry name" value="BUTYROPHILIN-LIKE PROTEIN 9"/>
    <property type="match status" value="1"/>
</dbReference>
<evidence type="ECO:0000313" key="8">
    <source>
        <dbReference type="Ensembl" id="ENSAMXP00000046534.1"/>
    </source>
</evidence>